<dbReference type="Proteomes" id="UP000092555">
    <property type="component" value="Unassembled WGS sequence"/>
</dbReference>
<dbReference type="RefSeq" id="XP_018713523.1">
    <property type="nucleotide sequence ID" value="XM_018859440.1"/>
</dbReference>
<proteinExistence type="predicted"/>
<accession>A0A1A0HGN7</accession>
<keyword evidence="1" id="KW-0812">Transmembrane</keyword>
<organism evidence="2 3">
    <name type="scientific">Metschnikowia bicuspidata var. bicuspidata NRRL YB-4993</name>
    <dbReference type="NCBI Taxonomy" id="869754"/>
    <lineage>
        <taxon>Eukaryota</taxon>
        <taxon>Fungi</taxon>
        <taxon>Dikarya</taxon>
        <taxon>Ascomycota</taxon>
        <taxon>Saccharomycotina</taxon>
        <taxon>Pichiomycetes</taxon>
        <taxon>Metschnikowiaceae</taxon>
        <taxon>Metschnikowia</taxon>
    </lineage>
</organism>
<evidence type="ECO:0000256" key="1">
    <source>
        <dbReference type="SAM" id="Phobius"/>
    </source>
</evidence>
<evidence type="ECO:0000313" key="2">
    <source>
        <dbReference type="EMBL" id="OBA23042.1"/>
    </source>
</evidence>
<comment type="caution">
    <text evidence="2">The sequence shown here is derived from an EMBL/GenBank/DDBJ whole genome shotgun (WGS) entry which is preliminary data.</text>
</comment>
<name>A0A1A0HGN7_9ASCO</name>
<evidence type="ECO:0000313" key="3">
    <source>
        <dbReference type="Proteomes" id="UP000092555"/>
    </source>
</evidence>
<protein>
    <submittedName>
        <fullName evidence="2">Uncharacterized protein</fullName>
    </submittedName>
</protein>
<reference evidence="2 3" key="1">
    <citation type="submission" date="2016-05" db="EMBL/GenBank/DDBJ databases">
        <title>Comparative genomics of biotechnologically important yeasts.</title>
        <authorList>
            <consortium name="DOE Joint Genome Institute"/>
            <person name="Riley R."/>
            <person name="Haridas S."/>
            <person name="Wolfe K.H."/>
            <person name="Lopes M.R."/>
            <person name="Hittinger C.T."/>
            <person name="Goker M."/>
            <person name="Salamov A."/>
            <person name="Wisecaver J."/>
            <person name="Long T.M."/>
            <person name="Aerts A.L."/>
            <person name="Barry K."/>
            <person name="Choi C."/>
            <person name="Clum A."/>
            <person name="Coughlan A.Y."/>
            <person name="Deshpande S."/>
            <person name="Douglass A.P."/>
            <person name="Hanson S.J."/>
            <person name="Klenk H.-P."/>
            <person name="LaButti K."/>
            <person name="Lapidus A."/>
            <person name="Lindquist E."/>
            <person name="Lipzen A."/>
            <person name="Meier-kolthoff J.P."/>
            <person name="Ohm R.A."/>
            <person name="Otillar R.P."/>
            <person name="Pangilinan J."/>
            <person name="Peng Y."/>
            <person name="Rokas A."/>
            <person name="Rosa C.A."/>
            <person name="Scheuner C."/>
            <person name="Sibirny A.A."/>
            <person name="Slot J.C."/>
            <person name="Stielow J.B."/>
            <person name="Sun H."/>
            <person name="Kurtzman C.P."/>
            <person name="Blackwell M."/>
            <person name="Grigoriev I.V."/>
            <person name="Jeffries T.W."/>
        </authorList>
    </citation>
    <scope>NUCLEOTIDE SEQUENCE [LARGE SCALE GENOMIC DNA]</scope>
    <source>
        <strain evidence="2 3">NRRL YB-4993</strain>
    </source>
</reference>
<dbReference type="EMBL" id="LXTC01000001">
    <property type="protein sequence ID" value="OBA23042.1"/>
    <property type="molecule type" value="Genomic_DNA"/>
</dbReference>
<keyword evidence="1" id="KW-1133">Transmembrane helix</keyword>
<sequence>MDRSFIVKYYDYWRIVFYNLLLLNPALSLEFLFILFSAFIVSPGSYRILTWFRAAYFEKQNLTSPIRFI</sequence>
<keyword evidence="3" id="KW-1185">Reference proteome</keyword>
<feature type="transmembrane region" description="Helical" evidence="1">
    <location>
        <begin position="20"/>
        <end position="41"/>
    </location>
</feature>
<dbReference type="AlphaFoldDB" id="A0A1A0HGN7"/>
<gene>
    <name evidence="2" type="ORF">METBIDRAFT_96958</name>
</gene>
<keyword evidence="1" id="KW-0472">Membrane</keyword>
<dbReference type="GeneID" id="30032415"/>